<dbReference type="EMBL" id="QXHD01000004">
    <property type="protein sequence ID" value="NEZ57145.1"/>
    <property type="molecule type" value="Genomic_DNA"/>
</dbReference>
<reference evidence="1 2" key="1">
    <citation type="journal article" date="2020" name="Microb. Ecol.">
        <title>Ecogenomics of the Marine Benthic Filamentous Cyanobacterium Adonisia.</title>
        <authorList>
            <person name="Walter J.M."/>
            <person name="Coutinho F.H."/>
            <person name="Leomil L."/>
            <person name="Hargreaves P.I."/>
            <person name="Campeao M.E."/>
            <person name="Vieira V.V."/>
            <person name="Silva B.S."/>
            <person name="Fistarol G.O."/>
            <person name="Salomon P.S."/>
            <person name="Sawabe T."/>
            <person name="Mino S."/>
            <person name="Hosokawa M."/>
            <person name="Miyashita H."/>
            <person name="Maruyama F."/>
            <person name="van Verk M.C."/>
            <person name="Dutilh B.E."/>
            <person name="Thompson C.C."/>
            <person name="Thompson F.L."/>
        </authorList>
    </citation>
    <scope>NUCLEOTIDE SEQUENCE [LARGE SCALE GENOMIC DNA]</scope>
    <source>
        <strain evidence="1 2">CCMR0081</strain>
    </source>
</reference>
<accession>A0A6M0RLN8</accession>
<gene>
    <name evidence="1" type="ORF">DXZ20_15960</name>
</gene>
<dbReference type="Gene3D" id="1.50.10.100">
    <property type="entry name" value="Chondroitin AC/alginate lyase"/>
    <property type="match status" value="1"/>
</dbReference>
<evidence type="ECO:0000313" key="2">
    <source>
        <dbReference type="Proteomes" id="UP000481033"/>
    </source>
</evidence>
<dbReference type="InterPro" id="IPR008929">
    <property type="entry name" value="Chondroitin_lyas"/>
</dbReference>
<evidence type="ECO:0000313" key="1">
    <source>
        <dbReference type="EMBL" id="NEZ57145.1"/>
    </source>
</evidence>
<dbReference type="RefSeq" id="WP_163699193.1">
    <property type="nucleotide sequence ID" value="NZ_QXHD01000004.1"/>
</dbReference>
<sequence>MKDLFAKAALAEIPKILTLQDRNPHSPNYGCFDRNYWQYKIIDFPSGMSQEFVWPLALVYDMPLPDNPYYQQPNIKTWVEAGILFAAKSAHPDGSCDDYFPFERAGGAAAFSLLACLESYRLLKLENQQALKFFETRADWLAHHQESGRLTNHQALIVLCLELASRVLNTQKWQGAIQQRLEQVLSWQDSEGWFQEYEGCDPGYHTLTIACLARVYDLGDRNDERLRDAIANGVRLASHFVHPDGSYGGEYTSRNTYNYFPHGFELVGRWMPEALSLNDRFLKGLQNGCGSCYADDHIVGHHTWNYLLTWKDFVDVRPPTQPPHLGRVWFPNARILIDQRADTKLYLALNKGGAFKFFRNNKLVLSDTQFSLQVKDSGKIKNAVGHLVGDYQYDIQENQITIEGPLGWAKQKQMTPLNLMILRVVMLTVGRFFPNLIRKLLQKMLITGKNDAPFRFQRTFQWQDGHWMLTDKLMATSGWNNVLTAGIGSDQTSIYVVMSRTFQSGQLQPWKDLTNEVHSLSSTQPLEVERQL</sequence>
<protein>
    <submittedName>
        <fullName evidence="1">Uncharacterized protein</fullName>
    </submittedName>
</protein>
<dbReference type="Proteomes" id="UP000481033">
    <property type="component" value="Unassembled WGS sequence"/>
</dbReference>
<proteinExistence type="predicted"/>
<keyword evidence="2" id="KW-1185">Reference proteome</keyword>
<organism evidence="1 2">
    <name type="scientific">Adonisia turfae CCMR0081</name>
    <dbReference type="NCBI Taxonomy" id="2292702"/>
    <lineage>
        <taxon>Bacteria</taxon>
        <taxon>Bacillati</taxon>
        <taxon>Cyanobacteriota</taxon>
        <taxon>Adonisia</taxon>
        <taxon>Adonisia turfae</taxon>
    </lineage>
</organism>
<dbReference type="AlphaFoldDB" id="A0A6M0RLN8"/>
<dbReference type="SUPFAM" id="SSF48230">
    <property type="entry name" value="Chondroitin AC/alginate lyase"/>
    <property type="match status" value="1"/>
</dbReference>
<comment type="caution">
    <text evidence="1">The sequence shown here is derived from an EMBL/GenBank/DDBJ whole genome shotgun (WGS) entry which is preliminary data.</text>
</comment>
<name>A0A6M0RLN8_9CYAN</name>